<reference evidence="2" key="1">
    <citation type="submission" date="2016-07" db="EMBL/GenBank/DDBJ databases">
        <title>Phaeobacter portensis sp. nov., a tropodithietic acid producing bacterium isolated from a German harbor.</title>
        <authorList>
            <person name="Freese H.M."/>
            <person name="Bunk B."/>
            <person name="Breider S."/>
            <person name="Brinkhoff T."/>
        </authorList>
    </citation>
    <scope>NUCLEOTIDE SEQUENCE [LARGE SCALE GENOMIC DNA]</scope>
    <source>
        <strain evidence="2">P97</strain>
    </source>
</reference>
<organism evidence="1 2">
    <name type="scientific">Phaeobacter porticola</name>
    <dbReference type="NCBI Taxonomy" id="1844006"/>
    <lineage>
        <taxon>Bacteria</taxon>
        <taxon>Pseudomonadati</taxon>
        <taxon>Pseudomonadota</taxon>
        <taxon>Alphaproteobacteria</taxon>
        <taxon>Rhodobacterales</taxon>
        <taxon>Roseobacteraceae</taxon>
        <taxon>Phaeobacter</taxon>
    </lineage>
</organism>
<name>A0A1L3I3K2_9RHOB</name>
<evidence type="ECO:0000313" key="1">
    <source>
        <dbReference type="EMBL" id="APG46676.1"/>
    </source>
</evidence>
<accession>A0A1L3I3K2</accession>
<protein>
    <submittedName>
        <fullName evidence="1">Uncharacterized protein</fullName>
    </submittedName>
</protein>
<dbReference type="Proteomes" id="UP000183859">
    <property type="component" value="Chromosome"/>
</dbReference>
<evidence type="ECO:0000313" key="2">
    <source>
        <dbReference type="Proteomes" id="UP000183859"/>
    </source>
</evidence>
<sequence length="95" mass="10780">MRFILSLVATLIVTVTVLDLMQVTSLMLHGTAAPQGPKTIRLTEPETGDWQKMTEKTLTAAKTMLGFEPEPEKSELQKLMDRRRKETAPMRAFEF</sequence>
<dbReference type="EMBL" id="CP016364">
    <property type="protein sequence ID" value="APG46676.1"/>
    <property type="molecule type" value="Genomic_DNA"/>
</dbReference>
<dbReference type="AlphaFoldDB" id="A0A1L3I3K2"/>
<dbReference type="RefSeq" id="WP_072504338.1">
    <property type="nucleotide sequence ID" value="NZ_CP016364.1"/>
</dbReference>
<keyword evidence="2" id="KW-1185">Reference proteome</keyword>
<proteinExistence type="predicted"/>
<gene>
    <name evidence="1" type="ORF">PhaeoP97_01251</name>
</gene>
<dbReference type="OrthoDB" id="7667775at2"/>
<dbReference type="KEGG" id="php:PhaeoP97_01251"/>